<reference evidence="1" key="1">
    <citation type="submission" date="2021-03" db="EMBL/GenBank/DDBJ databases">
        <title>Genomic Encyclopedia of Type Strains, Phase IV (KMG-IV): sequencing the most valuable type-strain genomes for metagenomic binning, comparative biology and taxonomic classification.</title>
        <authorList>
            <person name="Goeker M."/>
        </authorList>
    </citation>
    <scope>NUCLEOTIDE SEQUENCE</scope>
    <source>
        <strain evidence="1">DSM 107338</strain>
    </source>
</reference>
<dbReference type="AlphaFoldDB" id="A0A9X0YTV6"/>
<evidence type="ECO:0000313" key="3">
    <source>
        <dbReference type="Proteomes" id="UP001138793"/>
    </source>
</evidence>
<accession>A0A9X0YTV6</accession>
<organism evidence="1 3">
    <name type="scientific">Oceanobacillus polygoni</name>
    <dbReference type="NCBI Taxonomy" id="1235259"/>
    <lineage>
        <taxon>Bacteria</taxon>
        <taxon>Bacillati</taxon>
        <taxon>Bacillota</taxon>
        <taxon>Bacilli</taxon>
        <taxon>Bacillales</taxon>
        <taxon>Bacillaceae</taxon>
        <taxon>Oceanobacillus</taxon>
    </lineage>
</organism>
<dbReference type="Pfam" id="PF14006">
    <property type="entry name" value="YqzL"/>
    <property type="match status" value="1"/>
</dbReference>
<proteinExistence type="predicted"/>
<keyword evidence="3" id="KW-1185">Reference proteome</keyword>
<sequence length="40" mass="4630">MSNFIWRVFKETGSVGVYLLLKKLEGEINNKGTVLYTKRP</sequence>
<comment type="caution">
    <text evidence="1">The sequence shown here is derived from an EMBL/GenBank/DDBJ whole genome shotgun (WGS) entry which is preliminary data.</text>
</comment>
<dbReference type="OrthoDB" id="1650227at2"/>
<dbReference type="InterPro" id="IPR025617">
    <property type="entry name" value="YqzL"/>
</dbReference>
<evidence type="ECO:0008006" key="4">
    <source>
        <dbReference type="Google" id="ProtNLM"/>
    </source>
</evidence>
<evidence type="ECO:0000313" key="1">
    <source>
        <dbReference type="EMBL" id="MBP2077084.1"/>
    </source>
</evidence>
<protein>
    <recommendedName>
        <fullName evidence="4">YqzL-like protein</fullName>
    </recommendedName>
</protein>
<dbReference type="RefSeq" id="WP_149476590.1">
    <property type="nucleotide sequence ID" value="NZ_JAGGMB010000028.1"/>
</dbReference>
<evidence type="ECO:0000313" key="2">
    <source>
        <dbReference type="EMBL" id="MBP2080108.1"/>
    </source>
</evidence>
<dbReference type="EMBL" id="JAGGMB010000028">
    <property type="protein sequence ID" value="MBP2080108.1"/>
    <property type="molecule type" value="Genomic_DNA"/>
</dbReference>
<dbReference type="EMBL" id="JAGGMB010000003">
    <property type="protein sequence ID" value="MBP2077084.1"/>
    <property type="molecule type" value="Genomic_DNA"/>
</dbReference>
<dbReference type="Proteomes" id="UP001138793">
    <property type="component" value="Unassembled WGS sequence"/>
</dbReference>
<gene>
    <name evidence="1" type="ORF">J2Z64_001315</name>
    <name evidence="2" type="ORF">J2Z64_004420</name>
</gene>
<name>A0A9X0YTV6_9BACI</name>